<reference evidence="1" key="1">
    <citation type="submission" date="2020-02" db="EMBL/GenBank/DDBJ databases">
        <authorList>
            <person name="Meier V. D."/>
        </authorList>
    </citation>
    <scope>NUCLEOTIDE SEQUENCE</scope>
    <source>
        <strain evidence="1">AVDCRST_MAG09</strain>
    </source>
</reference>
<name>A0A6J4SJ91_9SPHN</name>
<dbReference type="EMBL" id="CADCVZ010000012">
    <property type="protein sequence ID" value="CAA9497469.1"/>
    <property type="molecule type" value="Genomic_DNA"/>
</dbReference>
<gene>
    <name evidence="1" type="ORF">AVDCRST_MAG09-478</name>
</gene>
<dbReference type="AlphaFoldDB" id="A0A6J4SJ91"/>
<proteinExistence type="predicted"/>
<evidence type="ECO:0000313" key="1">
    <source>
        <dbReference type="EMBL" id="CAA9497469.1"/>
    </source>
</evidence>
<feature type="non-terminal residue" evidence="1">
    <location>
        <position position="1"/>
    </location>
</feature>
<sequence length="47" mass="4997">VALLVRKPVPTFREELCVLGAALRRSGDRAGPPLHRGCGVNCDDAPI</sequence>
<accession>A0A6J4SJ91</accession>
<feature type="non-terminal residue" evidence="1">
    <location>
        <position position="47"/>
    </location>
</feature>
<protein>
    <submittedName>
        <fullName evidence="1">Uncharacterized protein</fullName>
    </submittedName>
</protein>
<organism evidence="1">
    <name type="scientific">uncultured Sphingomonas sp</name>
    <dbReference type="NCBI Taxonomy" id="158754"/>
    <lineage>
        <taxon>Bacteria</taxon>
        <taxon>Pseudomonadati</taxon>
        <taxon>Pseudomonadota</taxon>
        <taxon>Alphaproteobacteria</taxon>
        <taxon>Sphingomonadales</taxon>
        <taxon>Sphingomonadaceae</taxon>
        <taxon>Sphingomonas</taxon>
        <taxon>environmental samples</taxon>
    </lineage>
</organism>